<feature type="domain" description="Phosphoribosyltransferase" evidence="2">
    <location>
        <begin position="176"/>
        <end position="265"/>
    </location>
</feature>
<dbReference type="InterPro" id="IPR044005">
    <property type="entry name" value="DZR_2"/>
</dbReference>
<protein>
    <submittedName>
        <fullName evidence="4">ComF family protein</fullName>
    </submittedName>
</protein>
<accession>A0A371RKX3</accession>
<keyword evidence="5" id="KW-1185">Reference proteome</keyword>
<evidence type="ECO:0000313" key="5">
    <source>
        <dbReference type="Proteomes" id="UP000264589"/>
    </source>
</evidence>
<feature type="domain" description="Double zinc ribbon" evidence="3">
    <location>
        <begin position="30"/>
        <end position="87"/>
    </location>
</feature>
<dbReference type="Pfam" id="PF18912">
    <property type="entry name" value="DZR_2"/>
    <property type="match status" value="1"/>
</dbReference>
<evidence type="ECO:0000259" key="3">
    <source>
        <dbReference type="Pfam" id="PF18912"/>
    </source>
</evidence>
<dbReference type="AlphaFoldDB" id="A0A371RKX3"/>
<organism evidence="4 5">
    <name type="scientific">Parvularcula marina</name>
    <dbReference type="NCBI Taxonomy" id="2292771"/>
    <lineage>
        <taxon>Bacteria</taxon>
        <taxon>Pseudomonadati</taxon>
        <taxon>Pseudomonadota</taxon>
        <taxon>Alphaproteobacteria</taxon>
        <taxon>Parvularculales</taxon>
        <taxon>Parvularculaceae</taxon>
        <taxon>Parvularcula</taxon>
    </lineage>
</organism>
<name>A0A371RKX3_9PROT</name>
<dbReference type="InterPro" id="IPR029057">
    <property type="entry name" value="PRTase-like"/>
</dbReference>
<dbReference type="Pfam" id="PF00156">
    <property type="entry name" value="Pribosyltran"/>
    <property type="match status" value="1"/>
</dbReference>
<comment type="similarity">
    <text evidence="1">Belongs to the ComF/GntX family.</text>
</comment>
<dbReference type="SUPFAM" id="SSF53271">
    <property type="entry name" value="PRTase-like"/>
    <property type="match status" value="1"/>
</dbReference>
<evidence type="ECO:0000313" key="4">
    <source>
        <dbReference type="EMBL" id="RFB06108.1"/>
    </source>
</evidence>
<dbReference type="FunCoup" id="A0A371RKX3">
    <property type="interactions" value="255"/>
</dbReference>
<gene>
    <name evidence="4" type="ORF">DX908_13035</name>
</gene>
<dbReference type="Proteomes" id="UP000264589">
    <property type="component" value="Unassembled WGS sequence"/>
</dbReference>
<dbReference type="InterPro" id="IPR000836">
    <property type="entry name" value="PRTase_dom"/>
</dbReference>
<dbReference type="CDD" id="cd06223">
    <property type="entry name" value="PRTases_typeI"/>
    <property type="match status" value="1"/>
</dbReference>
<dbReference type="Gene3D" id="3.40.50.2020">
    <property type="match status" value="1"/>
</dbReference>
<evidence type="ECO:0000259" key="2">
    <source>
        <dbReference type="Pfam" id="PF00156"/>
    </source>
</evidence>
<reference evidence="4 5" key="1">
    <citation type="submission" date="2018-08" db="EMBL/GenBank/DDBJ databases">
        <title>Parvularcula sp. SM1705, isolated from surface water of the South Sea China.</title>
        <authorList>
            <person name="Sun L."/>
        </authorList>
    </citation>
    <scope>NUCLEOTIDE SEQUENCE [LARGE SCALE GENOMIC DNA]</scope>
    <source>
        <strain evidence="4 5">SM1705</strain>
    </source>
</reference>
<dbReference type="InterPro" id="IPR051910">
    <property type="entry name" value="ComF/GntX_DNA_util-trans"/>
</dbReference>
<evidence type="ECO:0000256" key="1">
    <source>
        <dbReference type="ARBA" id="ARBA00008007"/>
    </source>
</evidence>
<dbReference type="PANTHER" id="PTHR47505">
    <property type="entry name" value="DNA UTILIZATION PROTEIN YHGH"/>
    <property type="match status" value="1"/>
</dbReference>
<comment type="caution">
    <text evidence="4">The sequence shown here is derived from an EMBL/GenBank/DDBJ whole genome shotgun (WGS) entry which is preliminary data.</text>
</comment>
<sequence>MKPPVWIENMRVRVTSPLLYMGRAGLARMTDLLFPPQCPISGAPLLRQGTLSPEAWARFHHLTAPWCEGCGSPFDDPSKGPLCASCAAPKGFAGRLTGSRKLDKLRSSLVYDESCGPPILALKYGDRHDGVAAFGAMMGKTARELLPEVGQALLVPVPLHSSRLRKRRYNQAGLLADAVGRELGLEVDHLSLRRIRPTPSQKGASAGQRARNVAGAFRVADGPRIRNTHIILVDDVLTTGATLIACARSLRKAGALSVSGLTLARVMREA</sequence>
<dbReference type="PANTHER" id="PTHR47505:SF1">
    <property type="entry name" value="DNA UTILIZATION PROTEIN YHGH"/>
    <property type="match status" value="1"/>
</dbReference>
<dbReference type="EMBL" id="QUQO01000001">
    <property type="protein sequence ID" value="RFB06108.1"/>
    <property type="molecule type" value="Genomic_DNA"/>
</dbReference>
<proteinExistence type="inferred from homology"/>
<dbReference type="InParanoid" id="A0A371RKX3"/>